<comment type="similarity">
    <text evidence="1">Belongs to the GST superfamily. Zeta family.</text>
</comment>
<evidence type="ECO:0000313" key="4">
    <source>
        <dbReference type="EMBL" id="MFC3230775.1"/>
    </source>
</evidence>
<feature type="domain" description="GST C-terminal" evidence="3">
    <location>
        <begin position="94"/>
        <end position="219"/>
    </location>
</feature>
<evidence type="ECO:0000259" key="2">
    <source>
        <dbReference type="PROSITE" id="PS50404"/>
    </source>
</evidence>
<dbReference type="InterPro" id="IPR005955">
    <property type="entry name" value="GST_Zeta"/>
</dbReference>
<feature type="domain" description="GST N-terminal" evidence="2">
    <location>
        <begin position="7"/>
        <end position="89"/>
    </location>
</feature>
<dbReference type="SFLD" id="SFLDG00358">
    <property type="entry name" value="Main_(cytGST)"/>
    <property type="match status" value="1"/>
</dbReference>
<dbReference type="InterPro" id="IPR034330">
    <property type="entry name" value="GST_Zeta_C"/>
</dbReference>
<organism evidence="4 5">
    <name type="scientific">Marinibaculum pumilum</name>
    <dbReference type="NCBI Taxonomy" id="1766165"/>
    <lineage>
        <taxon>Bacteria</taxon>
        <taxon>Pseudomonadati</taxon>
        <taxon>Pseudomonadota</taxon>
        <taxon>Alphaproteobacteria</taxon>
        <taxon>Rhodospirillales</taxon>
        <taxon>Rhodospirillaceae</taxon>
        <taxon>Marinibaculum</taxon>
    </lineage>
</organism>
<dbReference type="EMBL" id="JBHRTR010000048">
    <property type="protein sequence ID" value="MFC3230775.1"/>
    <property type="molecule type" value="Genomic_DNA"/>
</dbReference>
<dbReference type="SUPFAM" id="SSF52833">
    <property type="entry name" value="Thioredoxin-like"/>
    <property type="match status" value="1"/>
</dbReference>
<evidence type="ECO:0000256" key="1">
    <source>
        <dbReference type="ARBA" id="ARBA00010007"/>
    </source>
</evidence>
<dbReference type="InterPro" id="IPR036282">
    <property type="entry name" value="Glutathione-S-Trfase_C_sf"/>
</dbReference>
<dbReference type="EC" id="5.2.1.2" evidence="4"/>
<protein>
    <submittedName>
        <fullName evidence="4">Maleylacetoacetate isomerase</fullName>
        <ecNumber evidence="4">5.2.1.2</ecNumber>
    </submittedName>
</protein>
<dbReference type="InterPro" id="IPR040079">
    <property type="entry name" value="Glutathione_S-Trfase"/>
</dbReference>
<dbReference type="PANTHER" id="PTHR42673:SF4">
    <property type="entry name" value="MALEYLACETOACETATE ISOMERASE"/>
    <property type="match status" value="1"/>
</dbReference>
<evidence type="ECO:0000313" key="5">
    <source>
        <dbReference type="Proteomes" id="UP001595528"/>
    </source>
</evidence>
<proteinExistence type="inferred from homology"/>
<dbReference type="InterPro" id="IPR010987">
    <property type="entry name" value="Glutathione-S-Trfase_C-like"/>
</dbReference>
<dbReference type="SUPFAM" id="SSF47616">
    <property type="entry name" value="GST C-terminal domain-like"/>
    <property type="match status" value="1"/>
</dbReference>
<dbReference type="PROSITE" id="PS50404">
    <property type="entry name" value="GST_NTER"/>
    <property type="match status" value="1"/>
</dbReference>
<dbReference type="Gene3D" id="3.40.30.10">
    <property type="entry name" value="Glutaredoxin"/>
    <property type="match status" value="1"/>
</dbReference>
<name>A0ABV7L916_9PROT</name>
<dbReference type="RefSeq" id="WP_379906220.1">
    <property type="nucleotide sequence ID" value="NZ_JBHRTR010000048.1"/>
</dbReference>
<comment type="caution">
    <text evidence="4">The sequence shown here is derived from an EMBL/GenBank/DDBJ whole genome shotgun (WGS) entry which is preliminary data.</text>
</comment>
<keyword evidence="5" id="KW-1185">Reference proteome</keyword>
<dbReference type="Pfam" id="PF13409">
    <property type="entry name" value="GST_N_2"/>
    <property type="match status" value="1"/>
</dbReference>
<dbReference type="PANTHER" id="PTHR42673">
    <property type="entry name" value="MALEYLACETOACETATE ISOMERASE"/>
    <property type="match status" value="1"/>
</dbReference>
<gene>
    <name evidence="4" type="primary">maiA</name>
    <name evidence="4" type="ORF">ACFOGJ_26245</name>
</gene>
<dbReference type="GO" id="GO:0016034">
    <property type="term" value="F:maleylacetoacetate isomerase activity"/>
    <property type="evidence" value="ECO:0007669"/>
    <property type="project" value="UniProtKB-EC"/>
</dbReference>
<keyword evidence="4" id="KW-0413">Isomerase</keyword>
<sequence>MSALPDTGLVLHNYFRSSTSVRVRVALNLKGVGYAYKAYHLRKGEQRSGAYLKLNPFGIVPTLELPDGQVLHQSMAIIEWLDETYPEPPLIPAEPVLRARVRAAALALACEVHPLNNLKVLNTLRQRFGADDAAVTDWFQLWVRETFEPLEAELAESAGTYCFGDTPGLPDICLFAQCVNNRRFQVDMGPYPTLDRIYQTCLAHPAFEAALPENAPDAE</sequence>
<dbReference type="InterPro" id="IPR034333">
    <property type="entry name" value="GST_Zeta_N"/>
</dbReference>
<evidence type="ECO:0000259" key="3">
    <source>
        <dbReference type="PROSITE" id="PS50405"/>
    </source>
</evidence>
<reference evidence="5" key="1">
    <citation type="journal article" date="2019" name="Int. J. Syst. Evol. Microbiol.">
        <title>The Global Catalogue of Microorganisms (GCM) 10K type strain sequencing project: providing services to taxonomists for standard genome sequencing and annotation.</title>
        <authorList>
            <consortium name="The Broad Institute Genomics Platform"/>
            <consortium name="The Broad Institute Genome Sequencing Center for Infectious Disease"/>
            <person name="Wu L."/>
            <person name="Ma J."/>
        </authorList>
    </citation>
    <scope>NUCLEOTIDE SEQUENCE [LARGE SCALE GENOMIC DNA]</scope>
    <source>
        <strain evidence="5">KCTC 42964</strain>
    </source>
</reference>
<dbReference type="InterPro" id="IPR036249">
    <property type="entry name" value="Thioredoxin-like_sf"/>
</dbReference>
<dbReference type="CDD" id="cd03042">
    <property type="entry name" value="GST_N_Zeta"/>
    <property type="match status" value="1"/>
</dbReference>
<dbReference type="PROSITE" id="PS50405">
    <property type="entry name" value="GST_CTER"/>
    <property type="match status" value="1"/>
</dbReference>
<accession>A0ABV7L916</accession>
<dbReference type="InterPro" id="IPR004045">
    <property type="entry name" value="Glutathione_S-Trfase_N"/>
</dbReference>
<dbReference type="Proteomes" id="UP001595528">
    <property type="component" value="Unassembled WGS sequence"/>
</dbReference>
<dbReference type="NCBIfam" id="TIGR01262">
    <property type="entry name" value="maiA"/>
    <property type="match status" value="1"/>
</dbReference>
<dbReference type="Gene3D" id="1.20.1050.10">
    <property type="match status" value="1"/>
</dbReference>
<dbReference type="SFLD" id="SFLDS00019">
    <property type="entry name" value="Glutathione_Transferase_(cytos"/>
    <property type="match status" value="1"/>
</dbReference>
<dbReference type="CDD" id="cd03191">
    <property type="entry name" value="GST_C_Zeta"/>
    <property type="match status" value="1"/>
</dbReference>